<feature type="transmembrane region" description="Helical" evidence="2">
    <location>
        <begin position="6"/>
        <end position="28"/>
    </location>
</feature>
<sequence length="91" mass="10224">MSPEVICSVIFGIVAALIAMVGVLQTFFHRQAHQSDLEAQRVWFGQLPSHHRERLDVPFEVMGQPLEMSSPPPISYQDGGAQMNHFRPPEP</sequence>
<keyword evidence="2" id="KW-0812">Transmembrane</keyword>
<accession>A0A6G1FZ63</accession>
<keyword evidence="2" id="KW-0472">Membrane</keyword>
<dbReference type="OrthoDB" id="10567522at2759"/>
<reference evidence="3 5" key="1">
    <citation type="submission" date="2020-01" db="EMBL/GenBank/DDBJ databases">
        <authorList>
            <consortium name="DOE Joint Genome Institute"/>
            <person name="Haridas S."/>
            <person name="Albert R."/>
            <person name="Binder M."/>
            <person name="Bloem J."/>
            <person name="Labutti K."/>
            <person name="Salamov A."/>
            <person name="Andreopoulos B."/>
            <person name="Baker S.E."/>
            <person name="Barry K."/>
            <person name="Bills G."/>
            <person name="Bluhm B.H."/>
            <person name="Cannon C."/>
            <person name="Castanera R."/>
            <person name="Culley D.E."/>
            <person name="Daum C."/>
            <person name="Ezra D."/>
            <person name="Gonzalez J.B."/>
            <person name="Henrissat B."/>
            <person name="Kuo A."/>
            <person name="Liang C."/>
            <person name="Lipzen A."/>
            <person name="Lutzoni F."/>
            <person name="Magnuson J."/>
            <person name="Mondo S."/>
            <person name="Nolan M."/>
            <person name="Ohm R."/>
            <person name="Pangilinan J."/>
            <person name="Park H.-J."/>
            <person name="Ramirez L."/>
            <person name="Alfaro M."/>
            <person name="Sun H."/>
            <person name="Tritt A."/>
            <person name="Yoshinaga Y."/>
            <person name="Zwiers L.-H."/>
            <person name="Turgeon B.G."/>
            <person name="Goodwin S.B."/>
            <person name="Spatafora J.W."/>
            <person name="Crous P.W."/>
            <person name="Grigoriev I.V."/>
        </authorList>
    </citation>
    <scope>NUCLEOTIDE SEQUENCE</scope>
    <source>
        <strain evidence="3 5">CBS 781.70</strain>
    </source>
</reference>
<name>A0A6G1FZ63_9PEZI</name>
<dbReference type="GeneID" id="54420363"/>
<dbReference type="AlphaFoldDB" id="A0A6G1FZ63"/>
<keyword evidence="4" id="KW-1185">Reference proteome</keyword>
<evidence type="ECO:0000256" key="1">
    <source>
        <dbReference type="SAM" id="MobiDB-lite"/>
    </source>
</evidence>
<evidence type="ECO:0000256" key="2">
    <source>
        <dbReference type="SAM" id="Phobius"/>
    </source>
</evidence>
<protein>
    <submittedName>
        <fullName evidence="3 5">Uncharacterized protein</fullName>
    </submittedName>
</protein>
<gene>
    <name evidence="3 5" type="ORF">P152DRAFT_459952</name>
</gene>
<dbReference type="Proteomes" id="UP000504638">
    <property type="component" value="Unplaced"/>
</dbReference>
<organism evidence="3">
    <name type="scientific">Eremomyces bilateralis CBS 781.70</name>
    <dbReference type="NCBI Taxonomy" id="1392243"/>
    <lineage>
        <taxon>Eukaryota</taxon>
        <taxon>Fungi</taxon>
        <taxon>Dikarya</taxon>
        <taxon>Ascomycota</taxon>
        <taxon>Pezizomycotina</taxon>
        <taxon>Dothideomycetes</taxon>
        <taxon>Dothideomycetes incertae sedis</taxon>
        <taxon>Eremomycetales</taxon>
        <taxon>Eremomycetaceae</taxon>
        <taxon>Eremomyces</taxon>
    </lineage>
</organism>
<keyword evidence="2" id="KW-1133">Transmembrane helix</keyword>
<feature type="region of interest" description="Disordered" evidence="1">
    <location>
        <begin position="70"/>
        <end position="91"/>
    </location>
</feature>
<evidence type="ECO:0000313" key="3">
    <source>
        <dbReference type="EMBL" id="KAF1811068.1"/>
    </source>
</evidence>
<proteinExistence type="predicted"/>
<dbReference type="EMBL" id="ML975163">
    <property type="protein sequence ID" value="KAF1811068.1"/>
    <property type="molecule type" value="Genomic_DNA"/>
</dbReference>
<reference evidence="5" key="2">
    <citation type="submission" date="2020-04" db="EMBL/GenBank/DDBJ databases">
        <authorList>
            <consortium name="NCBI Genome Project"/>
        </authorList>
    </citation>
    <scope>NUCLEOTIDE SEQUENCE</scope>
    <source>
        <strain evidence="5">CBS 781.70</strain>
    </source>
</reference>
<evidence type="ECO:0000313" key="4">
    <source>
        <dbReference type="Proteomes" id="UP000504638"/>
    </source>
</evidence>
<evidence type="ECO:0000313" key="5">
    <source>
        <dbReference type="RefSeq" id="XP_033532699.1"/>
    </source>
</evidence>
<reference evidence="5" key="3">
    <citation type="submission" date="2025-04" db="UniProtKB">
        <authorList>
            <consortium name="RefSeq"/>
        </authorList>
    </citation>
    <scope>IDENTIFICATION</scope>
    <source>
        <strain evidence="5">CBS 781.70</strain>
    </source>
</reference>
<dbReference type="RefSeq" id="XP_033532699.1">
    <property type="nucleotide sequence ID" value="XM_033679793.1"/>
</dbReference>